<dbReference type="InterPro" id="IPR051177">
    <property type="entry name" value="CIK-Related_Protein"/>
</dbReference>
<dbReference type="VEuPathDB" id="AmoebaDB:FDP41_004412"/>
<evidence type="ECO:0000313" key="3">
    <source>
        <dbReference type="EMBL" id="KAF0976513.1"/>
    </source>
</evidence>
<organism evidence="3 4">
    <name type="scientific">Naegleria fowleri</name>
    <name type="common">Brain eating amoeba</name>
    <dbReference type="NCBI Taxonomy" id="5763"/>
    <lineage>
        <taxon>Eukaryota</taxon>
        <taxon>Discoba</taxon>
        <taxon>Heterolobosea</taxon>
        <taxon>Tetramitia</taxon>
        <taxon>Eutetramitia</taxon>
        <taxon>Vahlkampfiidae</taxon>
        <taxon>Naegleria</taxon>
    </lineage>
</organism>
<dbReference type="Proteomes" id="UP000444721">
    <property type="component" value="Unassembled WGS sequence"/>
</dbReference>
<sequence>MGNAQQVGALLGKKEFPYDIEDVYAETFLWKVHRGKRKSDNEVVTIFKFDFDNTTPQDKIELAKGSLKRLRAIRHPSVVTFLDGVELSNTIFIVTEYVVPLSVEIQNIKTQLSAPEMIAWGLYQVAKALMFLHGNNLYHCNVNIDSVFVDIGGDWKIGELGFLTSFQSSNGGVVNPSEAAYGVPVKRFFNYIPNKYRPLEVASQRWDYVDANPSKIDSWGFACLIYEIFEGPMNVPDDLKKINLPKIPKTLRVAFDQLTDKNVKMRLELSNLLENPYFNNSLIELQLFLENITIKDAISVETFLNRLPDLLPQLPRNNMKNKVLPSLIQLIKFGTAGQKSNCANHETGTVRVNLLKGIDHIAIYLTQDQAENVYEHVSKGFRDTSPILREMTVKSMIAIVPKLKEETIDNSVVRYMWALQGDKENAIRTNTIIAFGKLAPNLSEKTRKRILLAAFVRSLKDPFVHSRLSSLKALLSTKQYYSVSDMAVKALPFVVSLTVDPEKQVRDLAFVVLNDFLKTISEVSEQPNFNEIINSERNAETNSTLTSGGQNQGGSDSSNVGSDYFSWAMKSLKTKVLGENPTQPSSSTPSSGSTSNQTSTSNITSSYGSTSAPQTTGTTPIYKPVVLSNSSTQPQQPQRTQSQQQDPFSQMTASLQAKSNTSSSPNMNKKLEPQKATNSLKLAKTTNNDPFDDFFDMSDDSGTNSNALGNMTTGSSDLLDDDWSSWDNLDSIVPSSSKQSSQQPNKTTSQPLKLSHSTTGTTTVNKSTSNTSNNNLLEDDFFSSMQSNPPTSKKTNLMQPTTATTTSTNASVQQNRTSPMPTSGSTSNKTQNTANKTTTSSQNSNKKTSNANNGWSDNWEEW</sequence>
<feature type="compositionally biased region" description="Polar residues" evidence="1">
    <location>
        <begin position="607"/>
        <end position="619"/>
    </location>
</feature>
<dbReference type="GO" id="GO:0004672">
    <property type="term" value="F:protein kinase activity"/>
    <property type="evidence" value="ECO:0007669"/>
    <property type="project" value="InterPro"/>
</dbReference>
<feature type="region of interest" description="Disordered" evidence="1">
    <location>
        <begin position="730"/>
        <end position="862"/>
    </location>
</feature>
<dbReference type="Gene3D" id="3.30.200.20">
    <property type="entry name" value="Phosphorylase Kinase, domain 1"/>
    <property type="match status" value="1"/>
</dbReference>
<comment type="caution">
    <text evidence="3">The sequence shown here is derived from an EMBL/GenBank/DDBJ whole genome shotgun (WGS) entry which is preliminary data.</text>
</comment>
<dbReference type="Gene3D" id="1.10.510.10">
    <property type="entry name" value="Transferase(Phosphotransferase) domain 1"/>
    <property type="match status" value="1"/>
</dbReference>
<dbReference type="OMA" id="EGPPWAI"/>
<feature type="region of interest" description="Disordered" evidence="1">
    <location>
        <begin position="541"/>
        <end position="560"/>
    </location>
</feature>
<dbReference type="InterPro" id="IPR011989">
    <property type="entry name" value="ARM-like"/>
</dbReference>
<dbReference type="PROSITE" id="PS50011">
    <property type="entry name" value="PROTEIN_KINASE_DOM"/>
    <property type="match status" value="1"/>
</dbReference>
<dbReference type="EMBL" id="VFQX01000037">
    <property type="protein sequence ID" value="KAF0976513.1"/>
    <property type="molecule type" value="Genomic_DNA"/>
</dbReference>
<dbReference type="InterPro" id="IPR011009">
    <property type="entry name" value="Kinase-like_dom_sf"/>
</dbReference>
<dbReference type="PANTHER" id="PTHR12984:SF3">
    <property type="entry name" value="N-TERMINAL KINASE-LIKE PROTEIN"/>
    <property type="match status" value="1"/>
</dbReference>
<protein>
    <recommendedName>
        <fullName evidence="2">Protein kinase domain-containing protein</fullName>
    </recommendedName>
</protein>
<keyword evidence="4" id="KW-1185">Reference proteome</keyword>
<dbReference type="RefSeq" id="XP_044561226.1">
    <property type="nucleotide sequence ID" value="XM_044707824.1"/>
</dbReference>
<accession>A0A6A5BFA7</accession>
<feature type="compositionally biased region" description="Low complexity" evidence="1">
    <location>
        <begin position="825"/>
        <end position="853"/>
    </location>
</feature>
<proteinExistence type="predicted"/>
<dbReference type="InterPro" id="IPR000719">
    <property type="entry name" value="Prot_kinase_dom"/>
</dbReference>
<feature type="compositionally biased region" description="Low complexity" evidence="1">
    <location>
        <begin position="730"/>
        <end position="775"/>
    </location>
</feature>
<dbReference type="GO" id="GO:0005524">
    <property type="term" value="F:ATP binding"/>
    <property type="evidence" value="ECO:0007669"/>
    <property type="project" value="InterPro"/>
</dbReference>
<dbReference type="GeneID" id="68111630"/>
<feature type="domain" description="Protein kinase" evidence="2">
    <location>
        <begin position="18"/>
        <end position="278"/>
    </location>
</feature>
<gene>
    <name evidence="3" type="ORF">FDP41_004412</name>
</gene>
<reference evidence="3 4" key="1">
    <citation type="journal article" date="2019" name="Sci. Rep.">
        <title>Nanopore sequencing improves the draft genome of the human pathogenic amoeba Naegleria fowleri.</title>
        <authorList>
            <person name="Liechti N."/>
            <person name="Schurch N."/>
            <person name="Bruggmann R."/>
            <person name="Wittwer M."/>
        </authorList>
    </citation>
    <scope>NUCLEOTIDE SEQUENCE [LARGE SCALE GENOMIC DNA]</scope>
    <source>
        <strain evidence="3 4">ATCC 30894</strain>
    </source>
</reference>
<feature type="compositionally biased region" description="Low complexity" evidence="1">
    <location>
        <begin position="628"/>
        <end position="652"/>
    </location>
</feature>
<feature type="compositionally biased region" description="Low complexity" evidence="1">
    <location>
        <begin position="580"/>
        <end position="606"/>
    </location>
</feature>
<feature type="compositionally biased region" description="Polar residues" evidence="1">
    <location>
        <begin position="653"/>
        <end position="667"/>
    </location>
</feature>
<name>A0A6A5BFA7_NAEFO</name>
<dbReference type="PANTHER" id="PTHR12984">
    <property type="entry name" value="SCY1-RELATED S/T PROTEIN KINASE-LIKE"/>
    <property type="match status" value="1"/>
</dbReference>
<dbReference type="SUPFAM" id="SSF56112">
    <property type="entry name" value="Protein kinase-like (PK-like)"/>
    <property type="match status" value="1"/>
</dbReference>
<dbReference type="SUPFAM" id="SSF48371">
    <property type="entry name" value="ARM repeat"/>
    <property type="match status" value="1"/>
</dbReference>
<feature type="region of interest" description="Disordered" evidence="1">
    <location>
        <begin position="577"/>
        <end position="688"/>
    </location>
</feature>
<dbReference type="InterPro" id="IPR016024">
    <property type="entry name" value="ARM-type_fold"/>
</dbReference>
<dbReference type="SMART" id="SM00220">
    <property type="entry name" value="S_TKc"/>
    <property type="match status" value="1"/>
</dbReference>
<feature type="compositionally biased region" description="Polar residues" evidence="1">
    <location>
        <begin position="675"/>
        <end position="688"/>
    </location>
</feature>
<evidence type="ECO:0000256" key="1">
    <source>
        <dbReference type="SAM" id="MobiDB-lite"/>
    </source>
</evidence>
<evidence type="ECO:0000313" key="4">
    <source>
        <dbReference type="Proteomes" id="UP000444721"/>
    </source>
</evidence>
<feature type="compositionally biased region" description="Low complexity" evidence="1">
    <location>
        <begin position="547"/>
        <end position="560"/>
    </location>
</feature>
<feature type="compositionally biased region" description="Low complexity" evidence="1">
    <location>
        <begin position="801"/>
        <end position="811"/>
    </location>
</feature>
<dbReference type="VEuPathDB" id="AmoebaDB:NfTy_083750"/>
<dbReference type="VEuPathDB" id="AmoebaDB:NF0031920"/>
<dbReference type="AlphaFoldDB" id="A0A6A5BFA7"/>
<dbReference type="Gene3D" id="1.25.10.10">
    <property type="entry name" value="Leucine-rich Repeat Variant"/>
    <property type="match status" value="1"/>
</dbReference>
<feature type="compositionally biased region" description="Polar residues" evidence="1">
    <location>
        <begin position="783"/>
        <end position="800"/>
    </location>
</feature>
<evidence type="ECO:0000259" key="2">
    <source>
        <dbReference type="PROSITE" id="PS50011"/>
    </source>
</evidence>
<dbReference type="OrthoDB" id="447103at2759"/>
<dbReference type="Pfam" id="PF00069">
    <property type="entry name" value="Pkinase"/>
    <property type="match status" value="1"/>
</dbReference>
<feature type="compositionally biased region" description="Polar residues" evidence="1">
    <location>
        <begin position="812"/>
        <end position="824"/>
    </location>
</feature>